<accession>A0A512N2D1</accession>
<organism evidence="2 3">
    <name type="scientific">Reyranella soli</name>
    <dbReference type="NCBI Taxonomy" id="1230389"/>
    <lineage>
        <taxon>Bacteria</taxon>
        <taxon>Pseudomonadati</taxon>
        <taxon>Pseudomonadota</taxon>
        <taxon>Alphaproteobacteria</taxon>
        <taxon>Hyphomicrobiales</taxon>
        <taxon>Reyranellaceae</taxon>
        <taxon>Reyranella</taxon>
    </lineage>
</organism>
<protein>
    <submittedName>
        <fullName evidence="2">Uncharacterized protein</fullName>
    </submittedName>
</protein>
<dbReference type="EMBL" id="BKAJ01000004">
    <property type="protein sequence ID" value="GEP53155.1"/>
    <property type="molecule type" value="Genomic_DNA"/>
</dbReference>
<sequence length="211" mass="22680">MWQAQNAIHRFKRAQIIPEAEPALSVLRKYISLEARLAAFRRRRPGRTPSSIPQCRSDSFKPRIATTMVDHAAPAYNACGLVSLPKFCRQIPAAAAVEKHAARKHAGTTRAVEAHMTKMITKTMTLTVGSVLAAAFLLAAGASADTKQAAYCDAVVQKYERYLAGGSAKSRPPVGVETRDAVERCKAGDTSGIAAIEKALQNAKISLPPRG</sequence>
<dbReference type="Proteomes" id="UP000321058">
    <property type="component" value="Unassembled WGS sequence"/>
</dbReference>
<gene>
    <name evidence="2" type="ORF">RSO01_03210</name>
</gene>
<reference evidence="2 3" key="1">
    <citation type="submission" date="2019-07" db="EMBL/GenBank/DDBJ databases">
        <title>Whole genome shotgun sequence of Reyranella soli NBRC 108950.</title>
        <authorList>
            <person name="Hosoyama A."/>
            <person name="Uohara A."/>
            <person name="Ohji S."/>
            <person name="Ichikawa N."/>
        </authorList>
    </citation>
    <scope>NUCLEOTIDE SEQUENCE [LARGE SCALE GENOMIC DNA]</scope>
    <source>
        <strain evidence="2 3">NBRC 108950</strain>
    </source>
</reference>
<dbReference type="AlphaFoldDB" id="A0A512N2D1"/>
<feature type="transmembrane region" description="Helical" evidence="1">
    <location>
        <begin position="124"/>
        <end position="144"/>
    </location>
</feature>
<keyword evidence="1" id="KW-0472">Membrane</keyword>
<evidence type="ECO:0000256" key="1">
    <source>
        <dbReference type="SAM" id="Phobius"/>
    </source>
</evidence>
<keyword evidence="1" id="KW-1133">Transmembrane helix</keyword>
<comment type="caution">
    <text evidence="2">The sequence shown here is derived from an EMBL/GenBank/DDBJ whole genome shotgun (WGS) entry which is preliminary data.</text>
</comment>
<evidence type="ECO:0000313" key="2">
    <source>
        <dbReference type="EMBL" id="GEP53155.1"/>
    </source>
</evidence>
<keyword evidence="3" id="KW-1185">Reference proteome</keyword>
<evidence type="ECO:0000313" key="3">
    <source>
        <dbReference type="Proteomes" id="UP000321058"/>
    </source>
</evidence>
<name>A0A512N2D1_9HYPH</name>
<keyword evidence="1" id="KW-0812">Transmembrane</keyword>
<proteinExistence type="predicted"/>